<reference evidence="2" key="1">
    <citation type="submission" date="2018-05" db="EMBL/GenBank/DDBJ databases">
        <authorList>
            <person name="Du Z."/>
            <person name="Wang X."/>
        </authorList>
    </citation>
    <scope>NUCLEOTIDE SEQUENCE [LARGE SCALE GENOMIC DNA]</scope>
    <source>
        <strain evidence="2">WDS4C29</strain>
    </source>
</reference>
<dbReference type="Gene3D" id="2.40.50.90">
    <property type="match status" value="1"/>
</dbReference>
<name>A0A2V1P0S0_9RHOB</name>
<comment type="caution">
    <text evidence="1">The sequence shown here is derived from an EMBL/GenBank/DDBJ whole genome shotgun (WGS) entry which is preliminary data.</text>
</comment>
<organism evidence="1 2">
    <name type="scientific">Salibaculum griseiflavum</name>
    <dbReference type="NCBI Taxonomy" id="1914409"/>
    <lineage>
        <taxon>Bacteria</taxon>
        <taxon>Pseudomonadati</taxon>
        <taxon>Pseudomonadota</taxon>
        <taxon>Alphaproteobacteria</taxon>
        <taxon>Rhodobacterales</taxon>
        <taxon>Roseobacteraceae</taxon>
        <taxon>Salibaculum</taxon>
    </lineage>
</organism>
<dbReference type="InterPro" id="IPR035437">
    <property type="entry name" value="SNase_OB-fold_sf"/>
</dbReference>
<dbReference type="EMBL" id="QETF01000018">
    <property type="protein sequence ID" value="PWG16109.1"/>
    <property type="molecule type" value="Genomic_DNA"/>
</dbReference>
<proteinExistence type="predicted"/>
<evidence type="ECO:0000313" key="2">
    <source>
        <dbReference type="Proteomes" id="UP000245293"/>
    </source>
</evidence>
<accession>A0A2V1P0S0</accession>
<evidence type="ECO:0000313" key="1">
    <source>
        <dbReference type="EMBL" id="PWG16109.1"/>
    </source>
</evidence>
<sequence length="132" mass="14188">MVPRGQNFTCTPTHVWDGDGPVWCSEGPRLRLAGIAARELDGSCSAGHPCPSVSGIDARDALAELLGTQTGVSRHGHILINGPTLRCSSDGSAGGNRTAAWCLSPLYGDINCAMVRGGWALRWDRYWRNHRC</sequence>
<dbReference type="Proteomes" id="UP000245293">
    <property type="component" value="Unassembled WGS sequence"/>
</dbReference>
<gene>
    <name evidence="1" type="ORF">DFK10_13690</name>
</gene>
<dbReference type="OrthoDB" id="7206106at2"/>
<dbReference type="AlphaFoldDB" id="A0A2V1P0S0"/>
<keyword evidence="2" id="KW-1185">Reference proteome</keyword>
<dbReference type="SUPFAM" id="SSF50199">
    <property type="entry name" value="Staphylococcal nuclease"/>
    <property type="match status" value="1"/>
</dbReference>
<protein>
    <submittedName>
        <fullName evidence="1">Uncharacterized protein</fullName>
    </submittedName>
</protein>